<organism evidence="1 2">
    <name type="scientific">Terriglobus roseus</name>
    <dbReference type="NCBI Taxonomy" id="392734"/>
    <lineage>
        <taxon>Bacteria</taxon>
        <taxon>Pseudomonadati</taxon>
        <taxon>Acidobacteriota</taxon>
        <taxon>Terriglobia</taxon>
        <taxon>Terriglobales</taxon>
        <taxon>Acidobacteriaceae</taxon>
        <taxon>Terriglobus</taxon>
    </lineage>
</organism>
<sequence>MPVGLPLIRVGIATVHTHGVDKPVNVGQGADQGPVWFLVSRKQFAPTGIQRPFSDEENPLPMNERVRHLLAVRERI</sequence>
<accession>A0A1G7HIW6</accession>
<evidence type="ECO:0000313" key="2">
    <source>
        <dbReference type="Proteomes" id="UP000182427"/>
    </source>
</evidence>
<dbReference type="EMBL" id="LT629690">
    <property type="protein sequence ID" value="SDF00214.1"/>
    <property type="molecule type" value="Genomic_DNA"/>
</dbReference>
<proteinExistence type="predicted"/>
<dbReference type="AlphaFoldDB" id="A0A1G7HIW6"/>
<evidence type="ECO:0000313" key="1">
    <source>
        <dbReference type="EMBL" id="SDF00214.1"/>
    </source>
</evidence>
<name>A0A1G7HIW6_9BACT</name>
<reference evidence="1 2" key="1">
    <citation type="submission" date="2016-10" db="EMBL/GenBank/DDBJ databases">
        <authorList>
            <person name="de Groot N.N."/>
        </authorList>
    </citation>
    <scope>NUCLEOTIDE SEQUENCE [LARGE SCALE GENOMIC DNA]</scope>
    <source>
        <strain evidence="1 2">GAS232</strain>
    </source>
</reference>
<dbReference type="Proteomes" id="UP000182427">
    <property type="component" value="Chromosome I"/>
</dbReference>
<keyword evidence="2" id="KW-1185">Reference proteome</keyword>
<gene>
    <name evidence="1" type="ORF">SAMN05444167_1088</name>
</gene>
<protein>
    <submittedName>
        <fullName evidence="1">Uncharacterized protein</fullName>
    </submittedName>
</protein>